<dbReference type="InterPro" id="IPR001611">
    <property type="entry name" value="Leu-rich_rpt"/>
</dbReference>
<dbReference type="Gene3D" id="3.80.10.10">
    <property type="entry name" value="Ribonuclease Inhibitor"/>
    <property type="match status" value="1"/>
</dbReference>
<name>A0AAW0F9K3_9TRYP</name>
<keyword evidence="2" id="KW-1185">Reference proteome</keyword>
<evidence type="ECO:0000313" key="2">
    <source>
        <dbReference type="Proteomes" id="UP001430356"/>
    </source>
</evidence>
<gene>
    <name evidence="1" type="ORF">NESM_000243700</name>
</gene>
<dbReference type="SUPFAM" id="SSF52047">
    <property type="entry name" value="RNI-like"/>
    <property type="match status" value="1"/>
</dbReference>
<dbReference type="Pfam" id="PF13516">
    <property type="entry name" value="LRR_6"/>
    <property type="match status" value="1"/>
</dbReference>
<proteinExistence type="predicted"/>
<dbReference type="EMBL" id="JAECZO010000020">
    <property type="protein sequence ID" value="KAK7201776.1"/>
    <property type="molecule type" value="Genomic_DNA"/>
</dbReference>
<organism evidence="1 2">
    <name type="scientific">Novymonas esmeraldas</name>
    <dbReference type="NCBI Taxonomy" id="1808958"/>
    <lineage>
        <taxon>Eukaryota</taxon>
        <taxon>Discoba</taxon>
        <taxon>Euglenozoa</taxon>
        <taxon>Kinetoplastea</taxon>
        <taxon>Metakinetoplastina</taxon>
        <taxon>Trypanosomatida</taxon>
        <taxon>Trypanosomatidae</taxon>
        <taxon>Novymonas</taxon>
    </lineage>
</organism>
<accession>A0AAW0F9K3</accession>
<protein>
    <submittedName>
        <fullName evidence="1">Leucine Rich repeat</fullName>
    </submittedName>
</protein>
<reference evidence="1 2" key="1">
    <citation type="journal article" date="2021" name="MBio">
        <title>A New Model Trypanosomatid, Novymonas esmeraldas: Genomic Perception of Its 'Candidatus Pandoraea novymonadis' Endosymbiont.</title>
        <authorList>
            <person name="Zakharova A."/>
            <person name="Saura A."/>
            <person name="Butenko A."/>
            <person name="Podesvova L."/>
            <person name="Warmusova S."/>
            <person name="Kostygov A.Y."/>
            <person name="Nenarokova A."/>
            <person name="Lukes J."/>
            <person name="Opperdoes F.R."/>
            <person name="Yurchenko V."/>
        </authorList>
    </citation>
    <scope>NUCLEOTIDE SEQUENCE [LARGE SCALE GENOMIC DNA]</scope>
    <source>
        <strain evidence="1 2">E262AT.01</strain>
    </source>
</reference>
<dbReference type="Proteomes" id="UP001430356">
    <property type="component" value="Unassembled WGS sequence"/>
</dbReference>
<evidence type="ECO:0000313" key="1">
    <source>
        <dbReference type="EMBL" id="KAK7201776.1"/>
    </source>
</evidence>
<dbReference type="InterPro" id="IPR032675">
    <property type="entry name" value="LRR_dom_sf"/>
</dbReference>
<dbReference type="SMART" id="SM00368">
    <property type="entry name" value="LRR_RI"/>
    <property type="match status" value="4"/>
</dbReference>
<sequence>MEARLRDALLVALRNDVEKHRRLRQQCPATPGIVLKVNGTRLRSTVAAPVADRKRSRDAVEATASSTVDDWPSLVLVALASALGQLESDPCDNVEVSTSAAPVMSTASVLGEVSGVEVRHCQLRAAHVCSGGEADAHPVSLEDVLFAEQRPWRSAAAAALPATSSVGLTTLDLECNELGDAGVRVLCNGLLPRLRSLRRLLLASNGITAAGFLYLVNCAATPNTCAAHLPPQLETLGLTNNPLGTGDEEPGDDTPTAEVWCAAFRALVRSLAPTLRRLHLNHAGLNAQVVLHVVQTLFECVGHQRAPCTFDMVYLRANAVADTEAALRLLLSGVSREDAATLTHFCRTHVSL</sequence>
<comment type="caution">
    <text evidence="1">The sequence shown here is derived from an EMBL/GenBank/DDBJ whole genome shotgun (WGS) entry which is preliminary data.</text>
</comment>
<dbReference type="AlphaFoldDB" id="A0AAW0F9K3"/>